<dbReference type="AlphaFoldDB" id="T1CNZ3"/>
<proteinExistence type="predicted"/>
<evidence type="ECO:0000313" key="1">
    <source>
        <dbReference type="EMBL" id="EQD70770.1"/>
    </source>
</evidence>
<reference evidence="1" key="2">
    <citation type="journal article" date="2014" name="ISME J.">
        <title>Microbial stratification in low pH oxic and suboxic macroscopic growths along an acid mine drainage.</title>
        <authorList>
            <person name="Mendez-Garcia C."/>
            <person name="Mesa V."/>
            <person name="Sprenger R.R."/>
            <person name="Richter M."/>
            <person name="Diez M.S."/>
            <person name="Solano J."/>
            <person name="Bargiela R."/>
            <person name="Golyshina O.V."/>
            <person name="Manteca A."/>
            <person name="Ramos J.L."/>
            <person name="Gallego J.R."/>
            <person name="Llorente I."/>
            <person name="Martins Dos Santos V.A."/>
            <person name="Jensen O.N."/>
            <person name="Pelaez A.I."/>
            <person name="Sanchez J."/>
            <person name="Ferrer M."/>
        </authorList>
    </citation>
    <scope>NUCLEOTIDE SEQUENCE</scope>
</reference>
<feature type="non-terminal residue" evidence="1">
    <location>
        <position position="91"/>
    </location>
</feature>
<reference evidence="1" key="1">
    <citation type="submission" date="2013-08" db="EMBL/GenBank/DDBJ databases">
        <authorList>
            <person name="Mendez C."/>
            <person name="Richter M."/>
            <person name="Ferrer M."/>
            <person name="Sanchez J."/>
        </authorList>
    </citation>
    <scope>NUCLEOTIDE SEQUENCE</scope>
</reference>
<name>T1CNZ3_9ZZZZ</name>
<organism evidence="1">
    <name type="scientific">mine drainage metagenome</name>
    <dbReference type="NCBI Taxonomy" id="410659"/>
    <lineage>
        <taxon>unclassified sequences</taxon>
        <taxon>metagenomes</taxon>
        <taxon>ecological metagenomes</taxon>
    </lineage>
</organism>
<gene>
    <name evidence="1" type="ORF">B1A_06131</name>
</gene>
<protein>
    <submittedName>
        <fullName evidence="1">Uncharacterized protein</fullName>
    </submittedName>
</protein>
<comment type="caution">
    <text evidence="1">The sequence shown here is derived from an EMBL/GenBank/DDBJ whole genome shotgun (WGS) entry which is preliminary data.</text>
</comment>
<accession>T1CNZ3</accession>
<sequence length="91" mass="10068">TDESKGQDSQNEGSFKTAERGKIDYTKVIVELLAQAGNIQDIGKRLAGKFGGEAGQYRLKIKDVLAKMVKLDEIGAERTDFVKFNEVKAYV</sequence>
<dbReference type="EMBL" id="AUZX01004458">
    <property type="protein sequence ID" value="EQD70770.1"/>
    <property type="molecule type" value="Genomic_DNA"/>
</dbReference>
<feature type="non-terminal residue" evidence="1">
    <location>
        <position position="1"/>
    </location>
</feature>